<reference evidence="4" key="1">
    <citation type="submission" date="2012-06" db="EMBL/GenBank/DDBJ databases">
        <title>Complete sequence of Desulfitobacterium dehalogenans ATCC 51507.</title>
        <authorList>
            <person name="Lucas S."/>
            <person name="Han J."/>
            <person name="Lapidus A."/>
            <person name="Cheng J.-F."/>
            <person name="Goodwin L."/>
            <person name="Pitluck S."/>
            <person name="Peters L."/>
            <person name="Ovchinnikova G."/>
            <person name="Teshima H."/>
            <person name="Detter J.C."/>
            <person name="Han C."/>
            <person name="Tapia R."/>
            <person name="Land M."/>
            <person name="Hauser L."/>
            <person name="Kyrpides N."/>
            <person name="Ivanova N."/>
            <person name="Pagani I."/>
            <person name="Kruse T."/>
            <person name="de Vos W.M."/>
            <person name="Smidt H."/>
            <person name="Woyke T."/>
        </authorList>
    </citation>
    <scope>NUCLEOTIDE SEQUENCE [LARGE SCALE GENOMIC DNA]</scope>
    <source>
        <strain evidence="4">ATCC 51507 / DSM 9161 / JW/IU-DC1</strain>
    </source>
</reference>
<organism evidence="3 4">
    <name type="scientific">Desulfitobacterium dehalogenans (strain ATCC 51507 / DSM 9161 / JW/IU-DC1)</name>
    <dbReference type="NCBI Taxonomy" id="756499"/>
    <lineage>
        <taxon>Bacteria</taxon>
        <taxon>Bacillati</taxon>
        <taxon>Bacillota</taxon>
        <taxon>Clostridia</taxon>
        <taxon>Eubacteriales</taxon>
        <taxon>Desulfitobacteriaceae</taxon>
        <taxon>Desulfitobacterium</taxon>
    </lineage>
</organism>
<keyword evidence="4" id="KW-1185">Reference proteome</keyword>
<proteinExistence type="predicted"/>
<keyword evidence="2" id="KW-0472">Membrane</keyword>
<evidence type="ECO:0000313" key="4">
    <source>
        <dbReference type="Proteomes" id="UP000006053"/>
    </source>
</evidence>
<keyword evidence="2" id="KW-1133">Transmembrane helix</keyword>
<accession>I4AA76</accession>
<feature type="transmembrane region" description="Helical" evidence="2">
    <location>
        <begin position="62"/>
        <end position="82"/>
    </location>
</feature>
<feature type="compositionally biased region" description="Basic and acidic residues" evidence="1">
    <location>
        <begin position="122"/>
        <end position="133"/>
    </location>
</feature>
<evidence type="ECO:0000313" key="3">
    <source>
        <dbReference type="EMBL" id="AFM00861.1"/>
    </source>
</evidence>
<dbReference type="KEGG" id="ddh:Desde_2531"/>
<protein>
    <submittedName>
        <fullName evidence="3">Uncharacterized protein</fullName>
    </submittedName>
</protein>
<feature type="region of interest" description="Disordered" evidence="1">
    <location>
        <begin position="122"/>
        <end position="150"/>
    </location>
</feature>
<dbReference type="Proteomes" id="UP000006053">
    <property type="component" value="Chromosome"/>
</dbReference>
<feature type="transmembrane region" description="Helical" evidence="2">
    <location>
        <begin position="37"/>
        <end position="56"/>
    </location>
</feature>
<name>I4AA76_DESDJ</name>
<reference evidence="3 4" key="2">
    <citation type="journal article" date="2015" name="J. Bacteriol.">
        <title>Genomic, proteomic, and biochemical analysis of the organohalide respiratory pathway in Desulfitobacterium dehalogenans.</title>
        <authorList>
            <person name="Kruse T."/>
            <person name="van de Pas B.A."/>
            <person name="Atteia A."/>
            <person name="Krab K."/>
            <person name="Hagen W.R."/>
            <person name="Goodwin L."/>
            <person name="Chain P."/>
            <person name="Boeren S."/>
            <person name="Maphosa F."/>
            <person name="Schraa G."/>
            <person name="de Vos W.M."/>
            <person name="van der Oost J."/>
            <person name="Smidt H."/>
            <person name="Stams A.J."/>
        </authorList>
    </citation>
    <scope>NUCLEOTIDE SEQUENCE [LARGE SCALE GENOMIC DNA]</scope>
    <source>
        <strain evidence="4">ATCC 51507 / DSM 9161 / JW/IU-DC1</strain>
    </source>
</reference>
<evidence type="ECO:0000256" key="1">
    <source>
        <dbReference type="SAM" id="MobiDB-lite"/>
    </source>
</evidence>
<gene>
    <name evidence="3" type="ordered locus">Desde_2531</name>
</gene>
<dbReference type="EMBL" id="CP003348">
    <property type="protein sequence ID" value="AFM00861.1"/>
    <property type="molecule type" value="Genomic_DNA"/>
</dbReference>
<evidence type="ECO:0000256" key="2">
    <source>
        <dbReference type="SAM" id="Phobius"/>
    </source>
</evidence>
<dbReference type="AlphaFoldDB" id="I4AA76"/>
<dbReference type="eggNOG" id="ENOG502ZEU5">
    <property type="taxonomic scope" value="Bacteria"/>
</dbReference>
<dbReference type="HOGENOM" id="CLU_882025_0_0_9"/>
<sequence length="315" mass="36647">MRGEQKISLYWITAILVSAPFVIIVTRMAHRFNLRKLEASLVSFLMITFALVFPTALRREELLHWILGLCGFLLFTTGVIALRNRSKIPQEKNFTVDEAKEQDNISYPEEERAIEIPEILRPEHGQERIREEAGDSENNAIPEESEKSEEPEAILFEEIKKPEDVIEVDRERDEVEKSHERDEDKAFESMNQEMLGGSETLEKTEPPLIHMKEFGLQELIEKGFQAKEQERFHLAAEWFILALDQKPSYDIAFYLIVETCEHWKNGSSIYDALDKVTPYINEYIQNAPPEWRTQLMGWLENENLPVPGEILGRID</sequence>
<keyword evidence="2" id="KW-0812">Transmembrane</keyword>
<feature type="transmembrane region" description="Helical" evidence="2">
    <location>
        <begin position="7"/>
        <end position="25"/>
    </location>
</feature>
<dbReference type="OrthoDB" id="1809874at2"/>
<dbReference type="STRING" id="756499.Desde_2531"/>